<comment type="caution">
    <text evidence="1">The sequence shown here is derived from an EMBL/GenBank/DDBJ whole genome shotgun (WGS) entry which is preliminary data.</text>
</comment>
<accession>A0A1C1A124</accession>
<dbReference type="Pfam" id="PF04445">
    <property type="entry name" value="SAM_MT"/>
    <property type="match status" value="1"/>
</dbReference>
<dbReference type="SUPFAM" id="SSF53335">
    <property type="entry name" value="S-adenosyl-L-methionine-dependent methyltransferases"/>
    <property type="match status" value="1"/>
</dbReference>
<evidence type="ECO:0000313" key="1">
    <source>
        <dbReference type="EMBL" id="OCT14223.1"/>
    </source>
</evidence>
<gene>
    <name evidence="1" type="ORF">A8709_25665</name>
</gene>
<organism evidence="1 2">
    <name type="scientific">Paenibacillus pectinilyticus</name>
    <dbReference type="NCBI Taxonomy" id="512399"/>
    <lineage>
        <taxon>Bacteria</taxon>
        <taxon>Bacillati</taxon>
        <taxon>Bacillota</taxon>
        <taxon>Bacilli</taxon>
        <taxon>Bacillales</taxon>
        <taxon>Paenibacillaceae</taxon>
        <taxon>Paenibacillus</taxon>
    </lineage>
</organism>
<dbReference type="EMBL" id="LYPC01000020">
    <property type="protein sequence ID" value="OCT14223.1"/>
    <property type="molecule type" value="Genomic_DNA"/>
</dbReference>
<dbReference type="Gene3D" id="3.40.50.150">
    <property type="entry name" value="Vaccinia Virus protein VP39"/>
    <property type="match status" value="1"/>
</dbReference>
<keyword evidence="2" id="KW-1185">Reference proteome</keyword>
<evidence type="ECO:0000313" key="2">
    <source>
        <dbReference type="Proteomes" id="UP000093309"/>
    </source>
</evidence>
<dbReference type="PANTHER" id="PTHR36112:SF1">
    <property type="entry name" value="RIBOSOMAL RNA SMALL SUBUNIT METHYLTRANSFERASE J"/>
    <property type="match status" value="1"/>
</dbReference>
<dbReference type="PANTHER" id="PTHR36112">
    <property type="entry name" value="RIBOSOMAL RNA SMALL SUBUNIT METHYLTRANSFERASE J"/>
    <property type="match status" value="1"/>
</dbReference>
<keyword evidence="1" id="KW-0489">Methyltransferase</keyword>
<sequence>MLVTTSYNPSKELVEEAARLSVQYGGRIVPRKKYSLELLRRNYKDNAILLVTRDEIRYYEEDHPATFFHPSMSLVRVKRMQRGESDLLIEASGAAEGDSIVDCTAGLASDAIVFSYVVGAKGRVTALESEEIPAMLIQEGLVTYESEIPELNAAMRRIEVQRTHHLPFLQQLASQSVDVVYFDPMFRSPIEESHAISPLRHRANDEAVSLASIAEAKRVARKSIVLKENRDSSEFARLGFEHVLRSTTKTTYGVIRLC</sequence>
<dbReference type="GO" id="GO:0008990">
    <property type="term" value="F:rRNA (guanine-N2-)-methyltransferase activity"/>
    <property type="evidence" value="ECO:0007669"/>
    <property type="project" value="InterPro"/>
</dbReference>
<dbReference type="InterPro" id="IPR029063">
    <property type="entry name" value="SAM-dependent_MTases_sf"/>
</dbReference>
<dbReference type="InterPro" id="IPR007536">
    <property type="entry name" value="16SrRNA_methylTrfase_J"/>
</dbReference>
<dbReference type="AlphaFoldDB" id="A0A1C1A124"/>
<protein>
    <submittedName>
        <fullName evidence="1">SAM-dependent methyltransferase</fullName>
    </submittedName>
</protein>
<reference evidence="2" key="1">
    <citation type="submission" date="2016-05" db="EMBL/GenBank/DDBJ databases">
        <title>Paenibacillus oryzae. sp. nov., isolated from the rice root.</title>
        <authorList>
            <person name="Zhang J."/>
            <person name="Zhang X."/>
        </authorList>
    </citation>
    <scope>NUCLEOTIDE SEQUENCE [LARGE SCALE GENOMIC DNA]</scope>
    <source>
        <strain evidence="2">KCTC13222</strain>
    </source>
</reference>
<dbReference type="Proteomes" id="UP000093309">
    <property type="component" value="Unassembled WGS sequence"/>
</dbReference>
<name>A0A1C1A124_9BACL</name>
<dbReference type="STRING" id="512399.A8709_25665"/>
<dbReference type="OrthoDB" id="1653798at2"/>
<keyword evidence="1" id="KW-0808">Transferase</keyword>
<dbReference type="RefSeq" id="WP_065853076.1">
    <property type="nucleotide sequence ID" value="NZ_LYPC01000020.1"/>
</dbReference>
<proteinExistence type="predicted"/>